<reference evidence="13 14" key="2">
    <citation type="submission" date="2017-10" db="EMBL/GenBank/DDBJ databases">
        <title>Extensive intraspecific genome diversity in a model arbuscular mycorrhizal fungus.</title>
        <authorList>
            <person name="Chen E.C.H."/>
            <person name="Morin E."/>
            <person name="Baudet D."/>
            <person name="Noel J."/>
            <person name="Ndikumana S."/>
            <person name="Charron P."/>
            <person name="St-Onge C."/>
            <person name="Giorgi J."/>
            <person name="Grigoriev I.V."/>
            <person name="Roux C."/>
            <person name="Martin F.M."/>
            <person name="Corradi N."/>
        </authorList>
    </citation>
    <scope>NUCLEOTIDE SEQUENCE [LARGE SCALE GENOMIC DNA]</scope>
    <source>
        <strain evidence="13 14">C2</strain>
    </source>
</reference>
<dbReference type="Pfam" id="PF01485">
    <property type="entry name" value="IBR"/>
    <property type="match status" value="1"/>
</dbReference>
<dbReference type="Pfam" id="PF22605">
    <property type="entry name" value="IBR_2"/>
    <property type="match status" value="1"/>
</dbReference>
<keyword evidence="9" id="KW-0862">Zinc</keyword>
<comment type="catalytic activity">
    <reaction evidence="1">
        <text>[E2 ubiquitin-conjugating enzyme]-S-ubiquitinyl-L-cysteine + [acceptor protein]-L-lysine = [E2 ubiquitin-conjugating enzyme]-L-cysteine + [acceptor protein]-N(6)-ubiquitinyl-L-lysine.</text>
        <dbReference type="EC" id="2.3.2.31"/>
    </reaction>
</comment>
<dbReference type="SMART" id="SM00647">
    <property type="entry name" value="IBR"/>
    <property type="match status" value="2"/>
</dbReference>
<protein>
    <recommendedName>
        <fullName evidence="3">RBR-type E3 ubiquitin transferase</fullName>
        <ecNumber evidence="3">2.3.2.31</ecNumber>
    </recommendedName>
</protein>
<sequence>MKIECQICFEYHPKTLFTKITVNCNHGSNICKLCINKHITIKLDSQSDIKINCPFNKCNQIIQINDIRKINKKLYERYNTLLLHQTLSKIPEFRWCKNSGCNSGQIHFGGDDAPIMTCQACKQKFCYTHDIPWHEDSTCSNYELIIRQGNDKATQDLLEKETKPCPKCGIRIMKEDGCDHMACKFRTCKYEFCWLCFADYNDIRKHGNTSHKTTCKYYA</sequence>
<dbReference type="InterPro" id="IPR031127">
    <property type="entry name" value="E3_UB_ligase_RBR"/>
</dbReference>
<keyword evidence="6" id="KW-0677">Repeat</keyword>
<dbReference type="InterPro" id="IPR013083">
    <property type="entry name" value="Znf_RING/FYVE/PHD"/>
</dbReference>
<dbReference type="InterPro" id="IPR002867">
    <property type="entry name" value="IBR_dom"/>
</dbReference>
<keyword evidence="4" id="KW-0808">Transferase</keyword>
<feature type="domain" description="RING-type" evidence="12">
    <location>
        <begin position="1"/>
        <end position="219"/>
    </location>
</feature>
<dbReference type="EMBL" id="LLXL01000580">
    <property type="protein sequence ID" value="PKK70792.1"/>
    <property type="molecule type" value="Genomic_DNA"/>
</dbReference>
<evidence type="ECO:0000259" key="11">
    <source>
        <dbReference type="PROSITE" id="PS50089"/>
    </source>
</evidence>
<dbReference type="PROSITE" id="PS50089">
    <property type="entry name" value="ZF_RING_2"/>
    <property type="match status" value="1"/>
</dbReference>
<dbReference type="VEuPathDB" id="FungiDB:FUN_009013"/>
<evidence type="ECO:0000256" key="4">
    <source>
        <dbReference type="ARBA" id="ARBA00022679"/>
    </source>
</evidence>
<dbReference type="AlphaFoldDB" id="A0A2N1NA62"/>
<proteinExistence type="predicted"/>
<dbReference type="PROSITE" id="PS51873">
    <property type="entry name" value="TRIAD"/>
    <property type="match status" value="1"/>
</dbReference>
<name>A0A2N1NA62_9GLOM</name>
<feature type="domain" description="RING-type" evidence="11">
    <location>
        <begin position="5"/>
        <end position="57"/>
    </location>
</feature>
<dbReference type="GO" id="GO:0061630">
    <property type="term" value="F:ubiquitin protein ligase activity"/>
    <property type="evidence" value="ECO:0007669"/>
    <property type="project" value="UniProtKB-EC"/>
</dbReference>
<evidence type="ECO:0000256" key="1">
    <source>
        <dbReference type="ARBA" id="ARBA00001798"/>
    </source>
</evidence>
<dbReference type="GO" id="GO:0008270">
    <property type="term" value="F:zinc ion binding"/>
    <property type="evidence" value="ECO:0007669"/>
    <property type="project" value="UniProtKB-KW"/>
</dbReference>
<evidence type="ECO:0000256" key="3">
    <source>
        <dbReference type="ARBA" id="ARBA00012251"/>
    </source>
</evidence>
<keyword evidence="8" id="KW-0833">Ubl conjugation pathway</keyword>
<keyword evidence="7 10" id="KW-0863">Zinc-finger</keyword>
<evidence type="ECO:0000256" key="7">
    <source>
        <dbReference type="ARBA" id="ARBA00022771"/>
    </source>
</evidence>
<dbReference type="OrthoDB" id="1431934at2759"/>
<evidence type="ECO:0000256" key="8">
    <source>
        <dbReference type="ARBA" id="ARBA00022786"/>
    </source>
</evidence>
<dbReference type="VEuPathDB" id="FungiDB:RhiirA1_519376"/>
<dbReference type="InterPro" id="IPR044066">
    <property type="entry name" value="TRIAD_supradom"/>
</dbReference>
<dbReference type="SUPFAM" id="SSF57850">
    <property type="entry name" value="RING/U-box"/>
    <property type="match status" value="3"/>
</dbReference>
<dbReference type="EC" id="2.3.2.31" evidence="3"/>
<gene>
    <name evidence="13" type="ORF">RhiirC2_779248</name>
</gene>
<accession>A0A2N1NA62</accession>
<evidence type="ECO:0000256" key="2">
    <source>
        <dbReference type="ARBA" id="ARBA00004906"/>
    </source>
</evidence>
<evidence type="ECO:0000256" key="6">
    <source>
        <dbReference type="ARBA" id="ARBA00022737"/>
    </source>
</evidence>
<dbReference type="VEuPathDB" id="FungiDB:RhiirFUN_007783"/>
<dbReference type="PANTHER" id="PTHR11685">
    <property type="entry name" value="RBR FAMILY RING FINGER AND IBR DOMAIN-CONTAINING"/>
    <property type="match status" value="1"/>
</dbReference>
<dbReference type="Gene3D" id="1.20.120.1750">
    <property type="match status" value="1"/>
</dbReference>
<evidence type="ECO:0000256" key="5">
    <source>
        <dbReference type="ARBA" id="ARBA00022723"/>
    </source>
</evidence>
<comment type="pathway">
    <text evidence="2">Protein modification; protein ubiquitination.</text>
</comment>
<evidence type="ECO:0000313" key="13">
    <source>
        <dbReference type="EMBL" id="PKK70792.1"/>
    </source>
</evidence>
<evidence type="ECO:0000313" key="14">
    <source>
        <dbReference type="Proteomes" id="UP000233469"/>
    </source>
</evidence>
<evidence type="ECO:0000256" key="10">
    <source>
        <dbReference type="PROSITE-ProRule" id="PRU00175"/>
    </source>
</evidence>
<dbReference type="InterPro" id="IPR054694">
    <property type="entry name" value="Parkin-like_IBR"/>
</dbReference>
<keyword evidence="5" id="KW-0479">Metal-binding</keyword>
<dbReference type="Gene3D" id="3.30.40.10">
    <property type="entry name" value="Zinc/RING finger domain, C3HC4 (zinc finger)"/>
    <property type="match status" value="1"/>
</dbReference>
<dbReference type="CDD" id="cd20335">
    <property type="entry name" value="BRcat_RBR"/>
    <property type="match status" value="1"/>
</dbReference>
<organism evidence="13 14">
    <name type="scientific">Rhizophagus irregularis</name>
    <dbReference type="NCBI Taxonomy" id="588596"/>
    <lineage>
        <taxon>Eukaryota</taxon>
        <taxon>Fungi</taxon>
        <taxon>Fungi incertae sedis</taxon>
        <taxon>Mucoromycota</taxon>
        <taxon>Glomeromycotina</taxon>
        <taxon>Glomeromycetes</taxon>
        <taxon>Glomerales</taxon>
        <taxon>Glomeraceae</taxon>
        <taxon>Rhizophagus</taxon>
    </lineage>
</organism>
<dbReference type="Proteomes" id="UP000233469">
    <property type="component" value="Unassembled WGS sequence"/>
</dbReference>
<reference evidence="13 14" key="1">
    <citation type="submission" date="2016-04" db="EMBL/GenBank/DDBJ databases">
        <title>Genome analyses suggest a sexual origin of heterokaryosis in a supposedly ancient asexual fungus.</title>
        <authorList>
            <person name="Ropars J."/>
            <person name="Sedzielewska K."/>
            <person name="Noel J."/>
            <person name="Charron P."/>
            <person name="Farinelli L."/>
            <person name="Marton T."/>
            <person name="Kruger M."/>
            <person name="Pelin A."/>
            <person name="Brachmann A."/>
            <person name="Corradi N."/>
        </authorList>
    </citation>
    <scope>NUCLEOTIDE SEQUENCE [LARGE SCALE GENOMIC DNA]</scope>
    <source>
        <strain evidence="13 14">C2</strain>
    </source>
</reference>
<dbReference type="InterPro" id="IPR001841">
    <property type="entry name" value="Znf_RING"/>
</dbReference>
<evidence type="ECO:0000259" key="12">
    <source>
        <dbReference type="PROSITE" id="PS51873"/>
    </source>
</evidence>
<dbReference type="GO" id="GO:0016567">
    <property type="term" value="P:protein ubiquitination"/>
    <property type="evidence" value="ECO:0007669"/>
    <property type="project" value="InterPro"/>
</dbReference>
<evidence type="ECO:0000256" key="9">
    <source>
        <dbReference type="ARBA" id="ARBA00022833"/>
    </source>
</evidence>
<comment type="caution">
    <text evidence="13">The sequence shown here is derived from an EMBL/GenBank/DDBJ whole genome shotgun (WGS) entry which is preliminary data.</text>
</comment>